<organism evidence="1 2">
    <name type="scientific">Hygrophoropsis aurantiaca</name>
    <dbReference type="NCBI Taxonomy" id="72124"/>
    <lineage>
        <taxon>Eukaryota</taxon>
        <taxon>Fungi</taxon>
        <taxon>Dikarya</taxon>
        <taxon>Basidiomycota</taxon>
        <taxon>Agaricomycotina</taxon>
        <taxon>Agaricomycetes</taxon>
        <taxon>Agaricomycetidae</taxon>
        <taxon>Boletales</taxon>
        <taxon>Coniophorineae</taxon>
        <taxon>Hygrophoropsidaceae</taxon>
        <taxon>Hygrophoropsis</taxon>
    </lineage>
</organism>
<sequence>MSMASTNSSVSGIQESSRQSTLQWQSDLLSLFQQAKDRFPDVVWELHNDANGDNEEIWGHKAIVYARAPPSFQARYFQFRPAPVASPTPYSPSATPALPAQSALSLSLTLDYSRSPSTYRSSSPAPSTNTTSNAILCLPSNISPTL</sequence>
<proteinExistence type="predicted"/>
<name>A0ACB7ZTZ1_9AGAM</name>
<reference evidence="1" key="1">
    <citation type="journal article" date="2021" name="New Phytol.">
        <title>Evolutionary innovations through gain and loss of genes in the ectomycorrhizal Boletales.</title>
        <authorList>
            <person name="Wu G."/>
            <person name="Miyauchi S."/>
            <person name="Morin E."/>
            <person name="Kuo A."/>
            <person name="Drula E."/>
            <person name="Varga T."/>
            <person name="Kohler A."/>
            <person name="Feng B."/>
            <person name="Cao Y."/>
            <person name="Lipzen A."/>
            <person name="Daum C."/>
            <person name="Hundley H."/>
            <person name="Pangilinan J."/>
            <person name="Johnson J."/>
            <person name="Barry K."/>
            <person name="LaButti K."/>
            <person name="Ng V."/>
            <person name="Ahrendt S."/>
            <person name="Min B."/>
            <person name="Choi I.G."/>
            <person name="Park H."/>
            <person name="Plett J.M."/>
            <person name="Magnuson J."/>
            <person name="Spatafora J.W."/>
            <person name="Nagy L.G."/>
            <person name="Henrissat B."/>
            <person name="Grigoriev I.V."/>
            <person name="Yang Z.L."/>
            <person name="Xu J."/>
            <person name="Martin F.M."/>
        </authorList>
    </citation>
    <scope>NUCLEOTIDE SEQUENCE</scope>
    <source>
        <strain evidence="1">ATCC 28755</strain>
    </source>
</reference>
<gene>
    <name evidence="1" type="ORF">BJ138DRAFT_914120</name>
</gene>
<comment type="caution">
    <text evidence="1">The sequence shown here is derived from an EMBL/GenBank/DDBJ whole genome shotgun (WGS) entry which is preliminary data.</text>
</comment>
<evidence type="ECO:0000313" key="1">
    <source>
        <dbReference type="EMBL" id="KAH7904411.1"/>
    </source>
</evidence>
<dbReference type="Proteomes" id="UP000790377">
    <property type="component" value="Unassembled WGS sequence"/>
</dbReference>
<evidence type="ECO:0000313" key="2">
    <source>
        <dbReference type="Proteomes" id="UP000790377"/>
    </source>
</evidence>
<protein>
    <submittedName>
        <fullName evidence="1">Uncharacterized protein</fullName>
    </submittedName>
</protein>
<keyword evidence="2" id="KW-1185">Reference proteome</keyword>
<dbReference type="EMBL" id="MU268483">
    <property type="protein sequence ID" value="KAH7904411.1"/>
    <property type="molecule type" value="Genomic_DNA"/>
</dbReference>
<accession>A0ACB7ZTZ1</accession>